<evidence type="ECO:0000256" key="1">
    <source>
        <dbReference type="SAM" id="SignalP"/>
    </source>
</evidence>
<sequence>MKPTQAFICLGLFALRGLAAPAPVPAAGNQTDGTPAAPYLSPREDCWNVDDCGGEVCPYDWTCDKGSKWTGGFCICSPL</sequence>
<feature type="signal peptide" evidence="1">
    <location>
        <begin position="1"/>
        <end position="19"/>
    </location>
</feature>
<name>A0AAI8VGJ4_9PEZI</name>
<dbReference type="AlphaFoldDB" id="A0AAI8VGJ4"/>
<keyword evidence="1" id="KW-0732">Signal</keyword>
<evidence type="ECO:0000313" key="2">
    <source>
        <dbReference type="EMBL" id="CAJ2504251.1"/>
    </source>
</evidence>
<proteinExistence type="predicted"/>
<accession>A0AAI8VGJ4</accession>
<dbReference type="Proteomes" id="UP001295740">
    <property type="component" value="Unassembled WGS sequence"/>
</dbReference>
<feature type="chain" id="PRO_5042506868" evidence="1">
    <location>
        <begin position="20"/>
        <end position="79"/>
    </location>
</feature>
<evidence type="ECO:0000313" key="3">
    <source>
        <dbReference type="Proteomes" id="UP001295740"/>
    </source>
</evidence>
<comment type="caution">
    <text evidence="2">The sequence shown here is derived from an EMBL/GenBank/DDBJ whole genome shotgun (WGS) entry which is preliminary data.</text>
</comment>
<organism evidence="2 3">
    <name type="scientific">Anthostomella pinea</name>
    <dbReference type="NCBI Taxonomy" id="933095"/>
    <lineage>
        <taxon>Eukaryota</taxon>
        <taxon>Fungi</taxon>
        <taxon>Dikarya</taxon>
        <taxon>Ascomycota</taxon>
        <taxon>Pezizomycotina</taxon>
        <taxon>Sordariomycetes</taxon>
        <taxon>Xylariomycetidae</taxon>
        <taxon>Xylariales</taxon>
        <taxon>Xylariaceae</taxon>
        <taxon>Anthostomella</taxon>
    </lineage>
</organism>
<gene>
    <name evidence="2" type="ORF">KHLLAP_LOCUS4719</name>
</gene>
<keyword evidence="3" id="KW-1185">Reference proteome</keyword>
<protein>
    <submittedName>
        <fullName evidence="2">Uu.00g116450.m01.CDS01</fullName>
    </submittedName>
</protein>
<reference evidence="2" key="1">
    <citation type="submission" date="2023-10" db="EMBL/GenBank/DDBJ databases">
        <authorList>
            <person name="Hackl T."/>
        </authorList>
    </citation>
    <scope>NUCLEOTIDE SEQUENCE</scope>
</reference>
<dbReference type="EMBL" id="CAUWAG010000006">
    <property type="protein sequence ID" value="CAJ2504251.1"/>
    <property type="molecule type" value="Genomic_DNA"/>
</dbReference>